<sequence length="899" mass="100456">MEAALDNPAGEAPPAVFSPDVPPADGEGLEDPDFPLLDEDEAQELADQQRAEAEDQLHLDPKVVPFGGQAGVPIAQDAAGTYSAYQHALAGQDEANLYAPFRSKLEWEIARWAKMRGPTSTAFTELLQIDEVREKLGLSFKTTNDINKIVDTQLPPSADFKCDEIKVDGETYEVYSRDVMQCVRELYGNPEFLASMKFAPEQHYADDEHEVPVYSEMHTGRWWHSMQMRLEDNTPGATVVPLILSSDKTQVTEFRNRSAYPLYLTIGNISKDIRRQPSKRAQILIGYLPSARLSHILEDETRRRATANLFHACVRKIMAPTRPHALTGTPMASGDGVVRRCHPIFAVFIGDYPELVLAACVKTGECPKCEVDATELGANADAPMRSIAAARAALRTLDDGIPAYLAACEGAGIKPVVHPFWQDLPHSDIFHAVTPDVLHQLYQGMVKHLLSWLTDSFGSEEIDARCSRLPPNHSVRIFKNGLSVLSRVSGQEHKDICRILLGLVVDLNPVGGIPAAHVVRAVRALLDFVYLAQYPSHSDATLKYLEKALKAFHMNKFIFEELGIREGFNIPKLHALRHYVASIRAFGTTDNYSTEATERLHIDYAKDAYRATNHKDVYPQMTRWLVRREQILRHGNFVRWRVQQAANAEAPVAAPAHPRFHVARIPNFKSVSIGQLAVRYGAVDFREAMAAYIIKEVHPHYSPAHVANLARGWKLPFGAVAAYNTVKFWLADPQERDGGIDVRDAVHARPSYRDTRGRAVPGRFDTALIKVGEAGPSTVIGYQVAQVRAIFSLPIKARAAAFPGNYGGPVHLAYVEWFTPFTAAAEPHHQMYRVARKYRAGLRRHASVIPVKDIHRSVHLIPRFGPQVPRHWTSANVLDKCRIFYVSSFVDKHTYITVY</sequence>
<dbReference type="EMBL" id="MU276002">
    <property type="protein sequence ID" value="KAI0043845.1"/>
    <property type="molecule type" value="Genomic_DNA"/>
</dbReference>
<name>A0ACB8RJS2_9AGAM</name>
<comment type="caution">
    <text evidence="1">The sequence shown here is derived from an EMBL/GenBank/DDBJ whole genome shotgun (WGS) entry which is preliminary data.</text>
</comment>
<gene>
    <name evidence="1" type="ORF">FA95DRAFT_1497959</name>
</gene>
<protein>
    <submittedName>
        <fullName evidence="1">Uncharacterized protein</fullName>
    </submittedName>
</protein>
<dbReference type="Proteomes" id="UP000814033">
    <property type="component" value="Unassembled WGS sequence"/>
</dbReference>
<keyword evidence="2" id="KW-1185">Reference proteome</keyword>
<proteinExistence type="predicted"/>
<evidence type="ECO:0000313" key="1">
    <source>
        <dbReference type="EMBL" id="KAI0043845.1"/>
    </source>
</evidence>
<organism evidence="1 2">
    <name type="scientific">Auriscalpium vulgare</name>
    <dbReference type="NCBI Taxonomy" id="40419"/>
    <lineage>
        <taxon>Eukaryota</taxon>
        <taxon>Fungi</taxon>
        <taxon>Dikarya</taxon>
        <taxon>Basidiomycota</taxon>
        <taxon>Agaricomycotina</taxon>
        <taxon>Agaricomycetes</taxon>
        <taxon>Russulales</taxon>
        <taxon>Auriscalpiaceae</taxon>
        <taxon>Auriscalpium</taxon>
    </lineage>
</organism>
<evidence type="ECO:0000313" key="2">
    <source>
        <dbReference type="Proteomes" id="UP000814033"/>
    </source>
</evidence>
<reference evidence="1" key="1">
    <citation type="submission" date="2021-02" db="EMBL/GenBank/DDBJ databases">
        <authorList>
            <consortium name="DOE Joint Genome Institute"/>
            <person name="Ahrendt S."/>
            <person name="Looney B.P."/>
            <person name="Miyauchi S."/>
            <person name="Morin E."/>
            <person name="Drula E."/>
            <person name="Courty P.E."/>
            <person name="Chicoki N."/>
            <person name="Fauchery L."/>
            <person name="Kohler A."/>
            <person name="Kuo A."/>
            <person name="Labutti K."/>
            <person name="Pangilinan J."/>
            <person name="Lipzen A."/>
            <person name="Riley R."/>
            <person name="Andreopoulos W."/>
            <person name="He G."/>
            <person name="Johnson J."/>
            <person name="Barry K.W."/>
            <person name="Grigoriev I.V."/>
            <person name="Nagy L."/>
            <person name="Hibbett D."/>
            <person name="Henrissat B."/>
            <person name="Matheny P.B."/>
            <person name="Labbe J."/>
            <person name="Martin F."/>
        </authorList>
    </citation>
    <scope>NUCLEOTIDE SEQUENCE</scope>
    <source>
        <strain evidence="1">FP105234-sp</strain>
    </source>
</reference>
<reference evidence="1" key="2">
    <citation type="journal article" date="2022" name="New Phytol.">
        <title>Evolutionary transition to the ectomycorrhizal habit in the genomes of a hyperdiverse lineage of mushroom-forming fungi.</title>
        <authorList>
            <person name="Looney B."/>
            <person name="Miyauchi S."/>
            <person name="Morin E."/>
            <person name="Drula E."/>
            <person name="Courty P.E."/>
            <person name="Kohler A."/>
            <person name="Kuo A."/>
            <person name="LaButti K."/>
            <person name="Pangilinan J."/>
            <person name="Lipzen A."/>
            <person name="Riley R."/>
            <person name="Andreopoulos W."/>
            <person name="He G."/>
            <person name="Johnson J."/>
            <person name="Nolan M."/>
            <person name="Tritt A."/>
            <person name="Barry K.W."/>
            <person name="Grigoriev I.V."/>
            <person name="Nagy L.G."/>
            <person name="Hibbett D."/>
            <person name="Henrissat B."/>
            <person name="Matheny P.B."/>
            <person name="Labbe J."/>
            <person name="Martin F.M."/>
        </authorList>
    </citation>
    <scope>NUCLEOTIDE SEQUENCE</scope>
    <source>
        <strain evidence="1">FP105234-sp</strain>
    </source>
</reference>
<accession>A0ACB8RJS2</accession>